<evidence type="ECO:0000313" key="4">
    <source>
        <dbReference type="Proteomes" id="UP000760494"/>
    </source>
</evidence>
<feature type="region of interest" description="Disordered" evidence="1">
    <location>
        <begin position="1285"/>
        <end position="1348"/>
    </location>
</feature>
<dbReference type="Gene3D" id="3.40.50.150">
    <property type="entry name" value="Vaccinia Virus protein VP39"/>
    <property type="match status" value="2"/>
</dbReference>
<dbReference type="InterPro" id="IPR029063">
    <property type="entry name" value="SAM-dependent_MTases_sf"/>
</dbReference>
<dbReference type="Gene3D" id="1.20.58.340">
    <property type="entry name" value="Magnesium transport protein CorA, transmembrane region"/>
    <property type="match status" value="1"/>
</dbReference>
<feature type="compositionally biased region" description="Low complexity" evidence="1">
    <location>
        <begin position="1296"/>
        <end position="1311"/>
    </location>
</feature>
<dbReference type="Gene3D" id="2.70.50.70">
    <property type="match status" value="1"/>
</dbReference>
<evidence type="ECO:0000313" key="3">
    <source>
        <dbReference type="EMBL" id="VTT77093.1"/>
    </source>
</evidence>
<evidence type="ECO:0000256" key="1">
    <source>
        <dbReference type="SAM" id="MobiDB-lite"/>
    </source>
</evidence>
<keyword evidence="2" id="KW-0732">Signal</keyword>
<feature type="chain" id="PRO_5040494195" evidence="2">
    <location>
        <begin position="20"/>
        <end position="1649"/>
    </location>
</feature>
<feature type="compositionally biased region" description="Low complexity" evidence="1">
    <location>
        <begin position="230"/>
        <end position="298"/>
    </location>
</feature>
<dbReference type="PANTHER" id="PTHR36182">
    <property type="entry name" value="PROTEIN, PUTATIVE (AFU_ORTHOLOGUE AFUA_6G10930)-RELATED"/>
    <property type="match status" value="1"/>
</dbReference>
<dbReference type="Pfam" id="PF13489">
    <property type="entry name" value="Methyltransf_23"/>
    <property type="match status" value="2"/>
</dbReference>
<organism evidence="3 4">
    <name type="scientific">Fusarium fujikuroi</name>
    <name type="common">Bakanae and foot rot disease fungus</name>
    <name type="synonym">Gibberella fujikuroi</name>
    <dbReference type="NCBI Taxonomy" id="5127"/>
    <lineage>
        <taxon>Eukaryota</taxon>
        <taxon>Fungi</taxon>
        <taxon>Dikarya</taxon>
        <taxon>Ascomycota</taxon>
        <taxon>Pezizomycotina</taxon>
        <taxon>Sordariomycetes</taxon>
        <taxon>Hypocreomycetidae</taxon>
        <taxon>Hypocreales</taxon>
        <taxon>Nectriaceae</taxon>
        <taxon>Fusarium</taxon>
        <taxon>Fusarium fujikuroi species complex</taxon>
    </lineage>
</organism>
<dbReference type="PANTHER" id="PTHR36182:SF1">
    <property type="entry name" value="PROTEIN, PUTATIVE (AFU_ORTHOLOGUE AFUA_6G10930)-RELATED"/>
    <property type="match status" value="1"/>
</dbReference>
<dbReference type="EMBL" id="CABFJX010000385">
    <property type="protein sequence ID" value="VTT77093.1"/>
    <property type="molecule type" value="Genomic_DNA"/>
</dbReference>
<sequence length="1649" mass="183202">MKLFNAFATALGLAGLAQAHMEMTYPPPFKSKYNPNAGQDIDYSMTSPLNADGSNFPCKGYNSLFGTAAGAPTATWQAGKSYSISIAGGADHGGGSCQVSLSFDRGKTWVVIQSWIGNCPKAPTSSFQFTLPVDTPAGEAIFAWTWFNRIGNREMYMNCAAITVKAGTGTAKTALKKRPAMFVANVGNGCKTTEMVDLMFPNPGPNVDLTSTNTGPPVGQCAAGPGVQLPSASPSPTKTTTTKKPTTTKPPVKSTAPGGVFITVPSTTKKTTKTTLKSTARKTTSTTTSIKPAPTKPAAGVITPGTACKPEGYWNCIKTGTAFQRCASVTTTREPIEPIAAHERAEEEDEFETSDFDSATLSSSSTSLNTSIYQHAFENGRRYHQYRHGTYPIPNDDAEQNRDDMKHAMMLELTNGNLFFSPIVQNPQKIIDLATGTGIWAIDVADKYPSASVVGVDLSPIQPSWVPPNLKFLVDDIEDEWMHGGDFDFVHMRCISPWLKDEVKVLRQAHDHMKPGAWIEIQELDARANCDDGSLAPDAPLAKFFDTAEQAVASFGMKFRAGENLREPLEKAGFTNVSCKVLKVPIGTWAKDKKLRLIGLYLKTAVSDMFGAMAAKPLRKILEPEEIEVFLADARKDLNNPHATPEPRTCRSLVSRRRTVLMPNDSSTYEHCRGCPLSPIMAPFQAQQFRQGFVVTLNTLRLMDPRTIAFQIFRLPSPGDLVRNALKERQGLLDRQQWNNRVRLGPGTEHSEVHDIAFTGESRWQTLENPDATLQSSQSIRLTVKEEGSSGPEDTFPVAMGLMELSKQWQQADPNASYHVTTYETEHPVKTTRFIKVSENAQNKSVCITCHTYAREQPNANDFSEFHSAKQITEEIQSLDTSYITVRSEDNWKQVFLLQFHHACLKLFIQFLNFLEKDEIDHAEYAVTDPSKAELRQWNLKTIVKRSYEYRDLAEMGRKFISTTEYLLDVTNLSFPAPNSQVPNSPLPGHNFKATEIELRFLFQEANEQLKKFSDRLDRDLKYLELARNFNQNRSVQQLTLLATVFLPLSLAAGILSMQTRFKDLGVLLYDFFGVVVLLAGRKEDRPDLELPASQFEDIVNLLRNRGHFTHEAWGRCLATLETVEEGDAEPGIFPVLDAMEDAFQEVVTDLKEISRLSDEAKEDVSILIRPESDVRVVRTFRNDLIKADETLLGRAKDDKGEPIERFVGVGKLCGEVLPQLEAFLKVQNNTEVVLMMILEIVKAQRLVEEHGEGKWLQPLKTILGEALKFITQTLRILLVTHCTMSEQPSSPPPAAAAAPAATARSDLAPAVESAPAPQPELVPAADPQDGDESETDSAVGDDAASSTASITSSILEYRTIQGRTFHSDRHPTEYFTPNDEQQSASIDINHHALTQLLSGKLFLAPIKDNVQKVLDVGTGTGIWAIDFADEYPEAEVIGSDLSPIQPNWVPPNVKFEIDDATLRWTWDNNTFDFIHIRYLFGAIKDWSSLFKEAYRCCAPDGWIQSAEADVHIRSDDGTTDDLDCLKLWAKLFTEGGAALGSPFFVQEGDLQEKGIQAAGFTDIKSIEYKFPIGGWPRDPELASVGNYVRATLENDLEGYTLLLWKTILQWPEDEYQVFLMEMRKFLKNKKVHAYMTVRYVYGRKAEAS</sequence>
<feature type="signal peptide" evidence="2">
    <location>
        <begin position="1"/>
        <end position="19"/>
    </location>
</feature>
<reference evidence="3" key="1">
    <citation type="submission" date="2019-05" db="EMBL/GenBank/DDBJ databases">
        <authorList>
            <person name="Piombo E."/>
        </authorList>
    </citation>
    <scope>NUCLEOTIDE SEQUENCE</scope>
    <source>
        <strain evidence="3">C2S</strain>
    </source>
</reference>
<dbReference type="Proteomes" id="UP000760494">
    <property type="component" value="Unassembled WGS sequence"/>
</dbReference>
<dbReference type="CDD" id="cd02440">
    <property type="entry name" value="AdoMet_MTases"/>
    <property type="match status" value="2"/>
</dbReference>
<name>A0A9Q9RXH4_FUSFU</name>
<feature type="compositionally biased region" description="Acidic residues" evidence="1">
    <location>
        <begin position="346"/>
        <end position="355"/>
    </location>
</feature>
<dbReference type="SUPFAM" id="SSF53335">
    <property type="entry name" value="S-adenosyl-L-methionine-dependent methyltransferases"/>
    <property type="match status" value="2"/>
</dbReference>
<comment type="caution">
    <text evidence="3">The sequence shown here is derived from an EMBL/GenBank/DDBJ whole genome shotgun (WGS) entry which is preliminary data.</text>
</comment>
<proteinExistence type="predicted"/>
<evidence type="ECO:0000256" key="2">
    <source>
        <dbReference type="SAM" id="SignalP"/>
    </source>
</evidence>
<feature type="region of interest" description="Disordered" evidence="1">
    <location>
        <begin position="220"/>
        <end position="298"/>
    </location>
</feature>
<accession>A0A9Q9RXH4</accession>
<gene>
    <name evidence="3" type="ORF">C2S_2155</name>
</gene>
<protein>
    <submittedName>
        <fullName evidence="3">Uncharacterized protein</fullName>
    </submittedName>
</protein>
<feature type="region of interest" description="Disordered" evidence="1">
    <location>
        <begin position="343"/>
        <end position="362"/>
    </location>
</feature>